<feature type="binding site" evidence="2">
    <location>
        <position position="105"/>
    </location>
    <ligand>
        <name>Fe cation</name>
        <dbReference type="ChEBI" id="CHEBI:24875"/>
    </ligand>
</feature>
<organism evidence="6 7">
    <name type="scientific">Flavihumibacter solisilvae</name>
    <dbReference type="NCBI Taxonomy" id="1349421"/>
    <lineage>
        <taxon>Bacteria</taxon>
        <taxon>Pseudomonadati</taxon>
        <taxon>Bacteroidota</taxon>
        <taxon>Chitinophagia</taxon>
        <taxon>Chitinophagales</taxon>
        <taxon>Chitinophagaceae</taxon>
        <taxon>Flavihumibacter</taxon>
    </lineage>
</organism>
<keyword evidence="7" id="KW-1185">Reference proteome</keyword>
<evidence type="ECO:0000313" key="7">
    <source>
        <dbReference type="Proteomes" id="UP000031408"/>
    </source>
</evidence>
<dbReference type="GO" id="GO:0046872">
    <property type="term" value="F:metal ion binding"/>
    <property type="evidence" value="ECO:0007669"/>
    <property type="project" value="UniProtKB-KW"/>
</dbReference>
<dbReference type="SUPFAM" id="SSF51182">
    <property type="entry name" value="RmlC-like cupins"/>
    <property type="match status" value="1"/>
</dbReference>
<dbReference type="PANTHER" id="PTHR43212">
    <property type="entry name" value="QUERCETIN 2,3-DIOXYGENASE"/>
    <property type="match status" value="1"/>
</dbReference>
<dbReference type="PIRSF" id="PIRSF006232">
    <property type="entry name" value="Pirin"/>
    <property type="match status" value="1"/>
</dbReference>
<dbReference type="InterPro" id="IPR011051">
    <property type="entry name" value="RmlC_Cupin_sf"/>
</dbReference>
<dbReference type="Pfam" id="PF02678">
    <property type="entry name" value="Pirin"/>
    <property type="match status" value="1"/>
</dbReference>
<feature type="domain" description="Pirin N-terminal" evidence="4">
    <location>
        <begin position="14"/>
        <end position="121"/>
    </location>
</feature>
<dbReference type="AlphaFoldDB" id="A0A0C1LDH1"/>
<sequence length="244" mass="27705">MKDFIIHKAGSRGHAENEWLSSYQTFSFSRYYHPERIQFGALRVLNDDTVAGGKGFGSHPHDNMEIISIPLEGALEHRDNLGNTGIIRKGDIQVMTTGTGVFHSEVNADPEQPVKFLQIWIFPKQLNVKPRYEQITLDRVHQVNQLQQIVSPYPEEEGCQINQDAWFSMGTFERSKTARYNARITNNGLYFFVINGSFNIEGQKLDSRDGMGIPECGPVNIEALEDNSTILIMDIPMKVDQQNM</sequence>
<dbReference type="InterPro" id="IPR041602">
    <property type="entry name" value="Quercetinase_C"/>
</dbReference>
<dbReference type="OrthoDB" id="321327at2"/>
<evidence type="ECO:0000313" key="6">
    <source>
        <dbReference type="EMBL" id="KIC93503.1"/>
    </source>
</evidence>
<feature type="binding site" evidence="2">
    <location>
        <position position="59"/>
    </location>
    <ligand>
        <name>Fe cation</name>
        <dbReference type="ChEBI" id="CHEBI:24875"/>
    </ligand>
</feature>
<dbReference type="EMBL" id="JSVC01000019">
    <property type="protein sequence ID" value="KIC93503.1"/>
    <property type="molecule type" value="Genomic_DNA"/>
</dbReference>
<dbReference type="STRING" id="1349421.OI18_17250"/>
<dbReference type="Pfam" id="PF17954">
    <property type="entry name" value="Pirin_C_2"/>
    <property type="match status" value="1"/>
</dbReference>
<evidence type="ECO:0000256" key="2">
    <source>
        <dbReference type="PIRSR" id="PIRSR006232-1"/>
    </source>
</evidence>
<evidence type="ECO:0000259" key="5">
    <source>
        <dbReference type="Pfam" id="PF17954"/>
    </source>
</evidence>
<gene>
    <name evidence="6" type="ORF">OI18_17250</name>
</gene>
<proteinExistence type="inferred from homology"/>
<keyword evidence="2" id="KW-0479">Metal-binding</keyword>
<dbReference type="InterPro" id="IPR012093">
    <property type="entry name" value="Pirin"/>
</dbReference>
<name>A0A0C1LDH1_9BACT</name>
<feature type="domain" description="Quercetin 2,3-dioxygenase C-terminal cupin" evidence="5">
    <location>
        <begin position="148"/>
        <end position="235"/>
    </location>
</feature>
<dbReference type="CDD" id="cd02910">
    <property type="entry name" value="cupin_Yhhw_N"/>
    <property type="match status" value="1"/>
</dbReference>
<accession>A0A0C1LDH1</accession>
<dbReference type="PANTHER" id="PTHR43212:SF3">
    <property type="entry name" value="QUERCETIN 2,3-DIOXYGENASE"/>
    <property type="match status" value="1"/>
</dbReference>
<dbReference type="Gene3D" id="2.60.120.10">
    <property type="entry name" value="Jelly Rolls"/>
    <property type="match status" value="2"/>
</dbReference>
<dbReference type="InterPro" id="IPR003829">
    <property type="entry name" value="Pirin_N_dom"/>
</dbReference>
<reference evidence="6 7" key="1">
    <citation type="submission" date="2014-11" db="EMBL/GenBank/DDBJ databases">
        <title>Genome sequence of Flavihumibacter solisilvae 3-3.</title>
        <authorList>
            <person name="Zhou G."/>
            <person name="Li M."/>
            <person name="Wang G."/>
        </authorList>
    </citation>
    <scope>NUCLEOTIDE SEQUENCE [LARGE SCALE GENOMIC DNA]</scope>
    <source>
        <strain evidence="6 7">3-3</strain>
    </source>
</reference>
<protein>
    <submittedName>
        <fullName evidence="6">Pirin</fullName>
    </submittedName>
</protein>
<dbReference type="RefSeq" id="WP_039142043.1">
    <property type="nucleotide sequence ID" value="NZ_JSVC01000019.1"/>
</dbReference>
<dbReference type="Proteomes" id="UP000031408">
    <property type="component" value="Unassembled WGS sequence"/>
</dbReference>
<keyword evidence="2" id="KW-0408">Iron</keyword>
<comment type="similarity">
    <text evidence="1 3">Belongs to the pirin family.</text>
</comment>
<evidence type="ECO:0000256" key="1">
    <source>
        <dbReference type="ARBA" id="ARBA00008416"/>
    </source>
</evidence>
<comment type="cofactor">
    <cofactor evidence="2">
        <name>Fe cation</name>
        <dbReference type="ChEBI" id="CHEBI:24875"/>
    </cofactor>
    <text evidence="2">Binds 1 Fe cation per subunit.</text>
</comment>
<comment type="caution">
    <text evidence="6">The sequence shown here is derived from an EMBL/GenBank/DDBJ whole genome shotgun (WGS) entry which is preliminary data.</text>
</comment>
<feature type="binding site" evidence="2">
    <location>
        <position position="61"/>
    </location>
    <ligand>
        <name>Fe cation</name>
        <dbReference type="ChEBI" id="CHEBI:24875"/>
    </ligand>
</feature>
<evidence type="ECO:0000256" key="3">
    <source>
        <dbReference type="RuleBase" id="RU003457"/>
    </source>
</evidence>
<dbReference type="InterPro" id="IPR014710">
    <property type="entry name" value="RmlC-like_jellyroll"/>
</dbReference>
<feature type="binding site" evidence="2">
    <location>
        <position position="103"/>
    </location>
    <ligand>
        <name>Fe cation</name>
        <dbReference type="ChEBI" id="CHEBI:24875"/>
    </ligand>
</feature>
<evidence type="ECO:0000259" key="4">
    <source>
        <dbReference type="Pfam" id="PF02678"/>
    </source>
</evidence>